<dbReference type="GO" id="GO:0045493">
    <property type="term" value="P:xylan catabolic process"/>
    <property type="evidence" value="ECO:0007669"/>
    <property type="project" value="UniProtKB-KW"/>
</dbReference>
<organism evidence="9 10">
    <name type="scientific">Sinomicrobium pectinilyticum</name>
    <dbReference type="NCBI Taxonomy" id="1084421"/>
    <lineage>
        <taxon>Bacteria</taxon>
        <taxon>Pseudomonadati</taxon>
        <taxon>Bacteroidota</taxon>
        <taxon>Flavobacteriia</taxon>
        <taxon>Flavobacteriales</taxon>
        <taxon>Flavobacteriaceae</taxon>
        <taxon>Sinomicrobium</taxon>
    </lineage>
</organism>
<dbReference type="InterPro" id="IPR023296">
    <property type="entry name" value="Glyco_hydro_beta-prop_sf"/>
</dbReference>
<feature type="active site" description="Proton donor" evidence="6">
    <location>
        <position position="218"/>
    </location>
</feature>
<protein>
    <recommendedName>
        <fullName evidence="11">Arabinan endo-1,5-alpha-L-arabinosidase</fullName>
    </recommendedName>
</protein>
<dbReference type="InterPro" id="IPR006710">
    <property type="entry name" value="Glyco_hydro_43"/>
</dbReference>
<evidence type="ECO:0000256" key="4">
    <source>
        <dbReference type="ARBA" id="ARBA00023277"/>
    </source>
</evidence>
<dbReference type="PROSITE" id="PS51257">
    <property type="entry name" value="PROKAR_LIPOPROTEIN"/>
    <property type="match status" value="1"/>
</dbReference>
<evidence type="ECO:0000256" key="8">
    <source>
        <dbReference type="RuleBase" id="RU361187"/>
    </source>
</evidence>
<evidence type="ECO:0000256" key="6">
    <source>
        <dbReference type="PIRSR" id="PIRSR606710-1"/>
    </source>
</evidence>
<evidence type="ECO:0000256" key="7">
    <source>
        <dbReference type="PIRSR" id="PIRSR606710-2"/>
    </source>
</evidence>
<keyword evidence="3 8" id="KW-0378">Hydrolase</keyword>
<keyword evidence="2" id="KW-0858">Xylan degradation</keyword>
<comment type="similarity">
    <text evidence="1 8">Belongs to the glycosyl hydrolase 43 family.</text>
</comment>
<keyword evidence="10" id="KW-1185">Reference proteome</keyword>
<evidence type="ECO:0000313" key="10">
    <source>
        <dbReference type="Proteomes" id="UP000267469"/>
    </source>
</evidence>
<dbReference type="Pfam" id="PF04616">
    <property type="entry name" value="Glyco_hydro_43"/>
    <property type="match status" value="1"/>
</dbReference>
<keyword evidence="5 8" id="KW-0326">Glycosidase</keyword>
<dbReference type="OrthoDB" id="9763933at2"/>
<evidence type="ECO:0008006" key="11">
    <source>
        <dbReference type="Google" id="ProtNLM"/>
    </source>
</evidence>
<evidence type="ECO:0000256" key="5">
    <source>
        <dbReference type="ARBA" id="ARBA00023295"/>
    </source>
</evidence>
<accession>A0A3N0E8G8</accession>
<dbReference type="AlphaFoldDB" id="A0A3N0E8G8"/>
<reference evidence="9 10" key="1">
    <citation type="submission" date="2018-10" db="EMBL/GenBank/DDBJ databases">
        <title>Sinomicrobium pectinilyticum sp. nov., a pectinase-producing bacterium isolated from alkaline and saline soil, and emended description of the genus Sinomicrobium.</title>
        <authorList>
            <person name="Cheng B."/>
            <person name="Li C."/>
            <person name="Lai Q."/>
            <person name="Du M."/>
            <person name="Shao Z."/>
            <person name="Xu P."/>
            <person name="Yang C."/>
        </authorList>
    </citation>
    <scope>NUCLEOTIDE SEQUENCE [LARGE SCALE GENOMIC DNA]</scope>
    <source>
        <strain evidence="9 10">5DNS001</strain>
    </source>
</reference>
<proteinExistence type="inferred from homology"/>
<dbReference type="RefSeq" id="WP_123216683.1">
    <property type="nucleotide sequence ID" value="NZ_RJTM01000099.1"/>
</dbReference>
<dbReference type="CDD" id="cd18608">
    <property type="entry name" value="GH43_F5-8_typeC-like"/>
    <property type="match status" value="1"/>
</dbReference>
<keyword evidence="4" id="KW-0119">Carbohydrate metabolism</keyword>
<dbReference type="GO" id="GO:0004553">
    <property type="term" value="F:hydrolase activity, hydrolyzing O-glycosyl compounds"/>
    <property type="evidence" value="ECO:0007669"/>
    <property type="project" value="InterPro"/>
</dbReference>
<feature type="active site" description="Proton acceptor" evidence="6">
    <location>
        <position position="50"/>
    </location>
</feature>
<comment type="caution">
    <text evidence="9">The sequence shown here is derived from an EMBL/GenBank/DDBJ whole genome shotgun (WGS) entry which is preliminary data.</text>
</comment>
<name>A0A3N0E8G8_SINP1</name>
<evidence type="ECO:0000256" key="3">
    <source>
        <dbReference type="ARBA" id="ARBA00022801"/>
    </source>
</evidence>
<dbReference type="PANTHER" id="PTHR43772">
    <property type="entry name" value="ENDO-1,4-BETA-XYLANASE"/>
    <property type="match status" value="1"/>
</dbReference>
<dbReference type="SUPFAM" id="SSF75005">
    <property type="entry name" value="Arabinanase/levansucrase/invertase"/>
    <property type="match status" value="1"/>
</dbReference>
<gene>
    <name evidence="9" type="ORF">ED312_14210</name>
</gene>
<feature type="site" description="Important for catalytic activity, responsible for pKa modulation of the active site Glu and correct orientation of both the proton donor and substrate" evidence="7">
    <location>
        <position position="166"/>
    </location>
</feature>
<evidence type="ECO:0000313" key="9">
    <source>
        <dbReference type="EMBL" id="RNL84093.1"/>
    </source>
</evidence>
<dbReference type="PANTHER" id="PTHR43772:SF2">
    <property type="entry name" value="PUTATIVE (AFU_ORTHOLOGUE AFUA_2G04480)-RELATED"/>
    <property type="match status" value="1"/>
</dbReference>
<keyword evidence="2" id="KW-0624">Polysaccharide degradation</keyword>
<dbReference type="EMBL" id="RJTM01000099">
    <property type="protein sequence ID" value="RNL84093.1"/>
    <property type="molecule type" value="Genomic_DNA"/>
</dbReference>
<evidence type="ECO:0000256" key="2">
    <source>
        <dbReference type="ARBA" id="ARBA00022651"/>
    </source>
</evidence>
<dbReference type="Proteomes" id="UP000267469">
    <property type="component" value="Unassembled WGS sequence"/>
</dbReference>
<sequence length="344" mass="38930">MKNIIISFFISIFFISCKSNGNKENDKVQAEEPEQPEIITNPIHKGYYADPSVIKEGNTYYIYATIDPWGGEKLAVLETVDFKDFKIHNLNWPTKEACTSPTSREAMVWAPGVTRAKNGKYYMYVSVGSEIWVGESEKPLGPWKNARQDGSPLIKSTGYPDYHMIDAQCFIDDDGQAYLYWGSGWNWINGRCFAVKLKDNMVTFDGAIENVTPPNYFEAPYMVKKDDKYYLMYSDGKAIDSTYKIRYSIGNHPFGPFEEGENSPIAVTDPEKGVYGPGHHSVFTENGQHYILYHQIFPQDKDYVLRQLRLDSLNFTEDGQIAKISFKGISGQSGPAKKSNASVP</sequence>
<dbReference type="InterPro" id="IPR052176">
    <property type="entry name" value="Glycosyl_Hydrlase_43_Enz"/>
</dbReference>
<evidence type="ECO:0000256" key="1">
    <source>
        <dbReference type="ARBA" id="ARBA00009865"/>
    </source>
</evidence>
<dbReference type="Gene3D" id="2.115.10.20">
    <property type="entry name" value="Glycosyl hydrolase domain, family 43"/>
    <property type="match status" value="1"/>
</dbReference>